<dbReference type="RefSeq" id="WP_386098530.1">
    <property type="nucleotide sequence ID" value="NZ_JBHUOZ010000003.1"/>
</dbReference>
<sequence length="652" mass="74844">MRFIFSLLLTTVLFTITAKSQIDTIQYNVWATQVSKEFSQHITVKGADLQKLAINNLGEYMKNRTIFADGNNDTIYYFVNGFPHPAGHMINIHDIEELTILFNPIFSIDNRRPDKLTVLVKTYTPSEKTQVVFNTQVNGLRLDLPYVYGPDKQKGFFQQHYLSVAGTGKKIMYGASLTYAPTDYNRKQYQDVDDNKTIFRAWGEYHFNQKNTLALSVTNSSGKNKGLDSLQIVQQHRIKTNATFFNLNYQGNFTKHLTNNFSAQYTAFNQKANISGYQAFIMPGYTRSNHFINSDTSKSRVLEIANHLQYSIKLKDIRLQPGLSVLYYDQQLNYDNHGASSTIEYRPSYPDNPYILAASAQATWFDVKTKYFNFIPNIMIHLANRVFLQGGVNIHSTTDFNHTRSNFFITSSVNLAKILALEKNIDWRIFGTYGNNNVDELKRELAYKSTFFDSLKTKSFYTGTTVTLKRTNIIINYAFQQNKLDYTGYFVSPYNPTQILPTDKVKHFTHLLTIAAPSLTYGAFTFNTSIIVRSSKRKEAAKEYYPNIIFYIPARIIQQNGAGLNTRIGYKKTSLGIDLTYRKTNYTQKLSNGTDNRNAYPEFQSSFFIAHTLDIRNKALNLFVNMYHDKITYISNTDSKRLLYGGGLRLTL</sequence>
<dbReference type="Proteomes" id="UP001597511">
    <property type="component" value="Unassembled WGS sequence"/>
</dbReference>
<proteinExistence type="predicted"/>
<keyword evidence="2" id="KW-1185">Reference proteome</keyword>
<protein>
    <recommendedName>
        <fullName evidence="3">TonB-dependent receptor</fullName>
    </recommendedName>
</protein>
<organism evidence="1 2">
    <name type="scientific">Terrimonas rubra</name>
    <dbReference type="NCBI Taxonomy" id="1035890"/>
    <lineage>
        <taxon>Bacteria</taxon>
        <taxon>Pseudomonadati</taxon>
        <taxon>Bacteroidota</taxon>
        <taxon>Chitinophagia</taxon>
        <taxon>Chitinophagales</taxon>
        <taxon>Chitinophagaceae</taxon>
        <taxon>Terrimonas</taxon>
    </lineage>
</organism>
<evidence type="ECO:0000313" key="1">
    <source>
        <dbReference type="EMBL" id="MFD2920352.1"/>
    </source>
</evidence>
<name>A0ABW6A6G3_9BACT</name>
<evidence type="ECO:0008006" key="3">
    <source>
        <dbReference type="Google" id="ProtNLM"/>
    </source>
</evidence>
<reference evidence="2" key="1">
    <citation type="journal article" date="2019" name="Int. J. Syst. Evol. Microbiol.">
        <title>The Global Catalogue of Microorganisms (GCM) 10K type strain sequencing project: providing services to taxonomists for standard genome sequencing and annotation.</title>
        <authorList>
            <consortium name="The Broad Institute Genomics Platform"/>
            <consortium name="The Broad Institute Genome Sequencing Center for Infectious Disease"/>
            <person name="Wu L."/>
            <person name="Ma J."/>
        </authorList>
    </citation>
    <scope>NUCLEOTIDE SEQUENCE [LARGE SCALE GENOMIC DNA]</scope>
    <source>
        <strain evidence="2">KCTC 23299</strain>
    </source>
</reference>
<dbReference type="EMBL" id="JBHUOZ010000003">
    <property type="protein sequence ID" value="MFD2920352.1"/>
    <property type="molecule type" value="Genomic_DNA"/>
</dbReference>
<evidence type="ECO:0000313" key="2">
    <source>
        <dbReference type="Proteomes" id="UP001597511"/>
    </source>
</evidence>
<gene>
    <name evidence="1" type="ORF">ACFS6H_11560</name>
</gene>
<comment type="caution">
    <text evidence="1">The sequence shown here is derived from an EMBL/GenBank/DDBJ whole genome shotgun (WGS) entry which is preliminary data.</text>
</comment>
<dbReference type="SUPFAM" id="SSF56935">
    <property type="entry name" value="Porins"/>
    <property type="match status" value="1"/>
</dbReference>
<accession>A0ABW6A6G3</accession>